<feature type="compositionally biased region" description="Basic and acidic residues" evidence="1">
    <location>
        <begin position="93"/>
        <end position="112"/>
    </location>
</feature>
<feature type="compositionally biased region" description="Low complexity" evidence="1">
    <location>
        <begin position="230"/>
        <end position="240"/>
    </location>
</feature>
<feature type="compositionally biased region" description="Polar residues" evidence="1">
    <location>
        <begin position="200"/>
        <end position="213"/>
    </location>
</feature>
<comment type="caution">
    <text evidence="2">The sequence shown here is derived from an EMBL/GenBank/DDBJ whole genome shotgun (WGS) entry which is preliminary data.</text>
</comment>
<dbReference type="AlphaFoldDB" id="A0AAW0G4G6"/>
<dbReference type="Proteomes" id="UP001385951">
    <property type="component" value="Unassembled WGS sequence"/>
</dbReference>
<evidence type="ECO:0000313" key="2">
    <source>
        <dbReference type="EMBL" id="KAK7687761.1"/>
    </source>
</evidence>
<name>A0AAW0G4G6_9APHY</name>
<dbReference type="EMBL" id="JASBNA010000012">
    <property type="protein sequence ID" value="KAK7687761.1"/>
    <property type="molecule type" value="Genomic_DNA"/>
</dbReference>
<feature type="compositionally biased region" description="Low complexity" evidence="1">
    <location>
        <begin position="184"/>
        <end position="199"/>
    </location>
</feature>
<proteinExistence type="predicted"/>
<sequence length="288" mass="32257">MEVMHDRLKTSSRNLYSDTSSETRMSRPPKPSQPKEEGLFEDFGSSLDEPESKSTDRSTYDRRNSQRTRPSQSKPARSTLQRRELFQEAVFSDSDKEVSSDELNLGRDDSKKKTSPKTKQVPTQYHTRETLKSQNLKFRKKSETSTPTSNRSSSVELTGTAGSQVLVDGEVFSYPTPSPIDALVPSMTKKVPSSSTTTKYAVNTASSNSTQRWRQPYKPPFKTDSSVAGSSKPLSSRSQPSHPPPARSTRSSRPTEEINTSLENEYESCRSFPFLYCQQAPGFRLQSG</sequence>
<organism evidence="2 3">
    <name type="scientific">Cerrena zonata</name>
    <dbReference type="NCBI Taxonomy" id="2478898"/>
    <lineage>
        <taxon>Eukaryota</taxon>
        <taxon>Fungi</taxon>
        <taxon>Dikarya</taxon>
        <taxon>Basidiomycota</taxon>
        <taxon>Agaricomycotina</taxon>
        <taxon>Agaricomycetes</taxon>
        <taxon>Polyporales</taxon>
        <taxon>Cerrenaceae</taxon>
        <taxon>Cerrena</taxon>
    </lineage>
</organism>
<feature type="compositionally biased region" description="Polar residues" evidence="1">
    <location>
        <begin position="11"/>
        <end position="23"/>
    </location>
</feature>
<feature type="compositionally biased region" description="Basic and acidic residues" evidence="1">
    <location>
        <begin position="50"/>
        <end position="64"/>
    </location>
</feature>
<gene>
    <name evidence="2" type="ORF">QCA50_008980</name>
</gene>
<feature type="region of interest" description="Disordered" evidence="1">
    <location>
        <begin position="1"/>
        <end position="262"/>
    </location>
</feature>
<protein>
    <submittedName>
        <fullName evidence="2">Uncharacterized protein</fullName>
    </submittedName>
</protein>
<evidence type="ECO:0000313" key="3">
    <source>
        <dbReference type="Proteomes" id="UP001385951"/>
    </source>
</evidence>
<accession>A0AAW0G4G6</accession>
<evidence type="ECO:0000256" key="1">
    <source>
        <dbReference type="SAM" id="MobiDB-lite"/>
    </source>
</evidence>
<keyword evidence="3" id="KW-1185">Reference proteome</keyword>
<feature type="compositionally biased region" description="Polar residues" evidence="1">
    <location>
        <begin position="67"/>
        <end position="79"/>
    </location>
</feature>
<reference evidence="2 3" key="1">
    <citation type="submission" date="2022-09" db="EMBL/GenBank/DDBJ databases">
        <authorList>
            <person name="Palmer J.M."/>
        </authorList>
    </citation>
    <scope>NUCLEOTIDE SEQUENCE [LARGE SCALE GENOMIC DNA]</scope>
    <source>
        <strain evidence="2 3">DSM 7382</strain>
    </source>
</reference>
<feature type="compositionally biased region" description="Polar residues" evidence="1">
    <location>
        <begin position="144"/>
        <end position="163"/>
    </location>
</feature>